<feature type="region of interest" description="Disordered" evidence="1">
    <location>
        <begin position="221"/>
        <end position="240"/>
    </location>
</feature>
<evidence type="ECO:0000256" key="1">
    <source>
        <dbReference type="SAM" id="MobiDB-lite"/>
    </source>
</evidence>
<gene>
    <name evidence="3" type="ORF">C7Y72_16805</name>
</gene>
<dbReference type="InterPro" id="IPR006103">
    <property type="entry name" value="Glyco_hydro_2_cat"/>
</dbReference>
<dbReference type="InterPro" id="IPR008979">
    <property type="entry name" value="Galactose-bd-like_sf"/>
</dbReference>
<feature type="compositionally biased region" description="Low complexity" evidence="1">
    <location>
        <begin position="221"/>
        <end position="239"/>
    </location>
</feature>
<dbReference type="GO" id="GO:0005975">
    <property type="term" value="P:carbohydrate metabolic process"/>
    <property type="evidence" value="ECO:0007669"/>
    <property type="project" value="InterPro"/>
</dbReference>
<proteinExistence type="predicted"/>
<sequence>MPRLAVLLIALVALAAGAVLVLGRDDGDGPRGTAGTGRATPAVALGGWEHVADPRDVGLRAGWATDPPAMRPVAVPGAAERRVVGGRAGFRSFAGSVGWWRTTLTVPRAGRVAVRFGSVGYRATVWIAGREACEHVGAYEPFDCVADLPAGRHPVMLRADWENPEGQARAGHDRAWWNWGGPNWEVTAREVAPVELQLVALTTRVRRDGSARATLTVRLRARGAGPPTGPRTTVRGTLGDTPVTFPAVALAAGGTARTSARVDLPTPALWAPGRPRLQTLRLRADTAGADAPGLERRVGLRDLRVTRDGRLRLNGRSFRMLGVGLPPDARGHGDALTPRDRREILREIRATGANTVRSQHPLSDAMLTMLDEAGILVWQLVGPFDKAGRFWAQTPQRARRARARILRDVDRMAAHPSIAAWSLTNELAGQGHPNGQAGFLERTAGILQRRTPGVLVATDVWGTHLPRERGPAYARLDAVGFTEYVGIAELPQEPVAVQDAEAVRRVEQLRRLFPSKAIVVTEFGANGNAQNPTAQPGGFAYQAALLRRRIALYAARPDMAGMLVWTLRDYAVSPGFSGGSLGRRQPQLRLSGPLSEKGLFRFDGTAKEAVGAVRQAFARVPRGG</sequence>
<dbReference type="AlphaFoldDB" id="A0A2T4UFP1"/>
<dbReference type="EMBL" id="PYYB01000002">
    <property type="protein sequence ID" value="PTL56607.1"/>
    <property type="molecule type" value="Genomic_DNA"/>
</dbReference>
<reference evidence="3 4" key="1">
    <citation type="submission" date="2018-03" db="EMBL/GenBank/DDBJ databases">
        <title>Aquarubrobacter algicola gen. nov., sp. nov., a novel actinobacterium isolated from shallow eutrophic lake during the end of cyanobacterial harmful algal blooms.</title>
        <authorList>
            <person name="Chun S.J."/>
        </authorList>
    </citation>
    <scope>NUCLEOTIDE SEQUENCE [LARGE SCALE GENOMIC DNA]</scope>
    <source>
        <strain evidence="3 4">Seoho-28</strain>
    </source>
</reference>
<evidence type="ECO:0000313" key="4">
    <source>
        <dbReference type="Proteomes" id="UP000240739"/>
    </source>
</evidence>
<keyword evidence="4" id="KW-1185">Reference proteome</keyword>
<dbReference type="SUPFAM" id="SSF49303">
    <property type="entry name" value="beta-Galactosidase/glucuronidase domain"/>
    <property type="match status" value="1"/>
</dbReference>
<dbReference type="SUPFAM" id="SSF49785">
    <property type="entry name" value="Galactose-binding domain-like"/>
    <property type="match status" value="1"/>
</dbReference>
<dbReference type="PANTHER" id="PTHR42732:SF1">
    <property type="entry name" value="BETA-MANNOSIDASE"/>
    <property type="match status" value="1"/>
</dbReference>
<dbReference type="Pfam" id="PF02836">
    <property type="entry name" value="Glyco_hydro_2_C"/>
    <property type="match status" value="1"/>
</dbReference>
<dbReference type="InterPro" id="IPR051913">
    <property type="entry name" value="GH2_Domain-Containing"/>
</dbReference>
<comment type="caution">
    <text evidence="3">The sequence shown here is derived from an EMBL/GenBank/DDBJ whole genome shotgun (WGS) entry which is preliminary data.</text>
</comment>
<feature type="domain" description="Glycoside hydrolase family 2 catalytic" evidence="2">
    <location>
        <begin position="307"/>
        <end position="427"/>
    </location>
</feature>
<organism evidence="3 4">
    <name type="scientific">Paraconexibacter algicola</name>
    <dbReference type="NCBI Taxonomy" id="2133960"/>
    <lineage>
        <taxon>Bacteria</taxon>
        <taxon>Bacillati</taxon>
        <taxon>Actinomycetota</taxon>
        <taxon>Thermoleophilia</taxon>
        <taxon>Solirubrobacterales</taxon>
        <taxon>Paraconexibacteraceae</taxon>
        <taxon>Paraconexibacter</taxon>
    </lineage>
</organism>
<dbReference type="OrthoDB" id="9762066at2"/>
<dbReference type="InterPro" id="IPR036156">
    <property type="entry name" value="Beta-gal/glucu_dom_sf"/>
</dbReference>
<accession>A0A2T4UFP1</accession>
<dbReference type="Gene3D" id="3.20.20.80">
    <property type="entry name" value="Glycosidases"/>
    <property type="match status" value="1"/>
</dbReference>
<dbReference type="Proteomes" id="UP000240739">
    <property type="component" value="Unassembled WGS sequence"/>
</dbReference>
<evidence type="ECO:0000313" key="3">
    <source>
        <dbReference type="EMBL" id="PTL56607.1"/>
    </source>
</evidence>
<protein>
    <recommendedName>
        <fullName evidence="2">Glycoside hydrolase family 2 catalytic domain-containing protein</fullName>
    </recommendedName>
</protein>
<name>A0A2T4UFP1_9ACTN</name>
<dbReference type="RefSeq" id="WP_107570326.1">
    <property type="nucleotide sequence ID" value="NZ_PYYB01000002.1"/>
</dbReference>
<dbReference type="PANTHER" id="PTHR42732">
    <property type="entry name" value="BETA-GALACTOSIDASE"/>
    <property type="match status" value="1"/>
</dbReference>
<dbReference type="GO" id="GO:0004553">
    <property type="term" value="F:hydrolase activity, hydrolyzing O-glycosyl compounds"/>
    <property type="evidence" value="ECO:0007669"/>
    <property type="project" value="InterPro"/>
</dbReference>
<dbReference type="Gene3D" id="2.60.120.260">
    <property type="entry name" value="Galactose-binding domain-like"/>
    <property type="match status" value="1"/>
</dbReference>
<evidence type="ECO:0000259" key="2">
    <source>
        <dbReference type="Pfam" id="PF02836"/>
    </source>
</evidence>
<dbReference type="InterPro" id="IPR017853">
    <property type="entry name" value="GH"/>
</dbReference>
<dbReference type="SUPFAM" id="SSF51445">
    <property type="entry name" value="(Trans)glycosidases"/>
    <property type="match status" value="1"/>
</dbReference>